<sequence>MDRITLTGVTAVGHHGVFDFERREGQPFVVDAVLYLDFAKAAESDDVRDTAHYGEVAQRITEWISGEPLNLIEALAVRIADSLLSEFRLEAVDVTVHKPQAPIEVPFGDVAVSVHRTRSDRRRDNADRDSSDRDNGERPAQGEAA</sequence>
<proteinExistence type="inferred from homology"/>
<dbReference type="NCBIfam" id="TIGR00526">
    <property type="entry name" value="folB_dom"/>
    <property type="match status" value="1"/>
</dbReference>
<evidence type="ECO:0000256" key="1">
    <source>
        <dbReference type="ARBA" id="ARBA00001353"/>
    </source>
</evidence>
<comment type="caution">
    <text evidence="9">The sequence shown here is derived from an EMBL/GenBank/DDBJ whole genome shotgun (WGS) entry which is preliminary data.</text>
</comment>
<dbReference type="RefSeq" id="WP_050056739.1">
    <property type="nucleotide sequence ID" value="NZ_CAQI01000053.1"/>
</dbReference>
<evidence type="ECO:0000256" key="4">
    <source>
        <dbReference type="ARBA" id="ARBA00022909"/>
    </source>
</evidence>
<evidence type="ECO:0000256" key="5">
    <source>
        <dbReference type="ARBA" id="ARBA00023239"/>
    </source>
</evidence>
<dbReference type="PANTHER" id="PTHR42844">
    <property type="entry name" value="DIHYDRONEOPTERIN ALDOLASE 1-RELATED"/>
    <property type="match status" value="1"/>
</dbReference>
<dbReference type="SMART" id="SM00905">
    <property type="entry name" value="FolB"/>
    <property type="match status" value="1"/>
</dbReference>
<dbReference type="Proteomes" id="UP000035722">
    <property type="component" value="Unassembled WGS sequence"/>
</dbReference>
<feature type="compositionally biased region" description="Basic and acidic residues" evidence="7">
    <location>
        <begin position="121"/>
        <end position="137"/>
    </location>
</feature>
<comment type="pathway">
    <text evidence="2 6">Cofactor biosynthesis; tetrahydrofolate biosynthesis; 2-amino-4-hydroxy-6-hydroxymethyl-7,8-dihydropteridine diphosphate from 7,8-dihydroneopterin triphosphate: step 3/4.</text>
</comment>
<dbReference type="FunFam" id="3.30.1130.10:FF:000003">
    <property type="entry name" value="7,8-dihydroneopterin aldolase"/>
    <property type="match status" value="1"/>
</dbReference>
<evidence type="ECO:0000256" key="6">
    <source>
        <dbReference type="RuleBase" id="RU362079"/>
    </source>
</evidence>
<dbReference type="PANTHER" id="PTHR42844:SF1">
    <property type="entry name" value="DIHYDRONEOPTERIN ALDOLASE 1-RELATED"/>
    <property type="match status" value="1"/>
</dbReference>
<keyword evidence="4 6" id="KW-0289">Folate biosynthesis</keyword>
<dbReference type="SUPFAM" id="SSF55620">
    <property type="entry name" value="Tetrahydrobiopterin biosynthesis enzymes-like"/>
    <property type="match status" value="1"/>
</dbReference>
<dbReference type="GO" id="GO:0046656">
    <property type="term" value="P:folic acid biosynthetic process"/>
    <property type="evidence" value="ECO:0007669"/>
    <property type="project" value="UniProtKB-UniRule"/>
</dbReference>
<feature type="region of interest" description="Disordered" evidence="7">
    <location>
        <begin position="116"/>
        <end position="145"/>
    </location>
</feature>
<dbReference type="UniPathway" id="UPA00077">
    <property type="reaction ID" value="UER00154"/>
</dbReference>
<evidence type="ECO:0000313" key="10">
    <source>
        <dbReference type="Proteomes" id="UP000035722"/>
    </source>
</evidence>
<gene>
    <name evidence="9" type="primary">folB</name>
    <name evidence="9" type="ORF">ARTSIC4J27_3931</name>
</gene>
<dbReference type="InterPro" id="IPR043133">
    <property type="entry name" value="GTP-CH-I_C/QueF"/>
</dbReference>
<reference evidence="10" key="1">
    <citation type="journal article" date="2014" name="Genome Announc.">
        <title>Genome Sequence of Arthrobacter siccitolerans 4J27, a Xeroprotectant-Producing Desiccation-Tolerant Microorganism.</title>
        <authorList>
            <person name="Manzanera M."/>
            <person name="Santa-Cruz-Calvo L."/>
            <person name="Vilchez J.I."/>
            <person name="Garcia-Fontana C."/>
            <person name="Silva-Castro G.A."/>
            <person name="Calvo C."/>
            <person name="Gonzalez-Lopez J."/>
        </authorList>
    </citation>
    <scope>NUCLEOTIDE SEQUENCE [LARGE SCALE GENOMIC DNA]</scope>
    <source>
        <strain evidence="10">4J27</strain>
    </source>
</reference>
<dbReference type="AlphaFoldDB" id="A0A024H829"/>
<evidence type="ECO:0000313" key="9">
    <source>
        <dbReference type="EMBL" id="CCQ47934.1"/>
    </source>
</evidence>
<comment type="function">
    <text evidence="6">Catalyzes the conversion of 7,8-dihydroneopterin to 6-hydroxymethyl-7,8-dihydropterin.</text>
</comment>
<dbReference type="EMBL" id="CAQI01000053">
    <property type="protein sequence ID" value="CCQ47934.1"/>
    <property type="molecule type" value="Genomic_DNA"/>
</dbReference>
<dbReference type="STRING" id="861266.ARTSIC4J27_3931"/>
<evidence type="ECO:0000256" key="2">
    <source>
        <dbReference type="ARBA" id="ARBA00005013"/>
    </source>
</evidence>
<organism evidence="9 10">
    <name type="scientific">Pseudarthrobacter siccitolerans</name>
    <dbReference type="NCBI Taxonomy" id="861266"/>
    <lineage>
        <taxon>Bacteria</taxon>
        <taxon>Bacillati</taxon>
        <taxon>Actinomycetota</taxon>
        <taxon>Actinomycetes</taxon>
        <taxon>Micrococcales</taxon>
        <taxon>Micrococcaceae</taxon>
        <taxon>Pseudarthrobacter</taxon>
    </lineage>
</organism>
<dbReference type="InterPro" id="IPR006157">
    <property type="entry name" value="FolB_dom"/>
</dbReference>
<dbReference type="Pfam" id="PF02152">
    <property type="entry name" value="FolB"/>
    <property type="match status" value="1"/>
</dbReference>
<dbReference type="Gene3D" id="3.30.1130.10">
    <property type="match status" value="1"/>
</dbReference>
<dbReference type="InterPro" id="IPR006156">
    <property type="entry name" value="Dihydroneopterin_aldolase"/>
</dbReference>
<evidence type="ECO:0000256" key="3">
    <source>
        <dbReference type="ARBA" id="ARBA00005708"/>
    </source>
</evidence>
<dbReference type="CDD" id="cd00534">
    <property type="entry name" value="DHNA_DHNTPE"/>
    <property type="match status" value="1"/>
</dbReference>
<name>A0A024H829_9MICC</name>
<dbReference type="EC" id="4.1.2.25" evidence="6"/>
<protein>
    <recommendedName>
        <fullName evidence="6">7,8-dihydroneopterin aldolase</fullName>
        <ecNumber evidence="6">4.1.2.25</ecNumber>
    </recommendedName>
</protein>
<dbReference type="GO" id="GO:0004150">
    <property type="term" value="F:dihydroneopterin aldolase activity"/>
    <property type="evidence" value="ECO:0007669"/>
    <property type="project" value="UniProtKB-UniRule"/>
</dbReference>
<dbReference type="GO" id="GO:0005737">
    <property type="term" value="C:cytoplasm"/>
    <property type="evidence" value="ECO:0007669"/>
    <property type="project" value="TreeGrafter"/>
</dbReference>
<accession>A0A024H829</accession>
<comment type="catalytic activity">
    <reaction evidence="1 6">
        <text>7,8-dihydroneopterin = 6-hydroxymethyl-7,8-dihydropterin + glycolaldehyde</text>
        <dbReference type="Rhea" id="RHEA:10540"/>
        <dbReference type="ChEBI" id="CHEBI:17001"/>
        <dbReference type="ChEBI" id="CHEBI:17071"/>
        <dbReference type="ChEBI" id="CHEBI:44841"/>
        <dbReference type="EC" id="4.1.2.25"/>
    </reaction>
</comment>
<keyword evidence="5 6" id="KW-0456">Lyase</keyword>
<keyword evidence="10" id="KW-1185">Reference proteome</keyword>
<dbReference type="OrthoDB" id="3212934at2"/>
<comment type="similarity">
    <text evidence="3 6">Belongs to the DHNA family.</text>
</comment>
<dbReference type="NCBIfam" id="TIGR00525">
    <property type="entry name" value="folB"/>
    <property type="match status" value="1"/>
</dbReference>
<evidence type="ECO:0000256" key="7">
    <source>
        <dbReference type="SAM" id="MobiDB-lite"/>
    </source>
</evidence>
<evidence type="ECO:0000259" key="8">
    <source>
        <dbReference type="SMART" id="SM00905"/>
    </source>
</evidence>
<feature type="domain" description="Dihydroneopterin aldolase/epimerase" evidence="8">
    <location>
        <begin position="4"/>
        <end position="116"/>
    </location>
</feature>
<dbReference type="GO" id="GO:0046654">
    <property type="term" value="P:tetrahydrofolate biosynthetic process"/>
    <property type="evidence" value="ECO:0007669"/>
    <property type="project" value="UniProtKB-UniRule"/>
</dbReference>